<dbReference type="EMBL" id="CP134537">
    <property type="protein sequence ID" value="WNH10725.1"/>
    <property type="molecule type" value="Genomic_DNA"/>
</dbReference>
<proteinExistence type="predicted"/>
<evidence type="ECO:0000259" key="1">
    <source>
        <dbReference type="PROSITE" id="PS50022"/>
    </source>
</evidence>
<feature type="domain" description="F5/8 type C" evidence="1">
    <location>
        <begin position="1"/>
        <end position="124"/>
    </location>
</feature>
<evidence type="ECO:0000313" key="2">
    <source>
        <dbReference type="EMBL" id="WNH10725.1"/>
    </source>
</evidence>
<protein>
    <submittedName>
        <fullName evidence="2">DUF5000 domain-containing lipoprotein</fullName>
    </submittedName>
</protein>
<dbReference type="SUPFAM" id="SSF49785">
    <property type="entry name" value="Galactose-binding domain-like"/>
    <property type="match status" value="1"/>
</dbReference>
<organism evidence="2 3">
    <name type="scientific">Thalassobellus suaedae</name>
    <dbReference type="NCBI Taxonomy" id="3074124"/>
    <lineage>
        <taxon>Bacteria</taxon>
        <taxon>Pseudomonadati</taxon>
        <taxon>Bacteroidota</taxon>
        <taxon>Flavobacteriia</taxon>
        <taxon>Flavobacteriales</taxon>
        <taxon>Flavobacteriaceae</taxon>
        <taxon>Thalassobellus</taxon>
    </lineage>
</organism>
<dbReference type="Proteomes" id="UP001302806">
    <property type="component" value="Chromosome"/>
</dbReference>
<evidence type="ECO:0000313" key="3">
    <source>
        <dbReference type="Proteomes" id="UP001302806"/>
    </source>
</evidence>
<keyword evidence="2" id="KW-0449">Lipoprotein</keyword>
<dbReference type="Pfam" id="PF16391">
    <property type="entry name" value="DUF5000"/>
    <property type="match status" value="1"/>
</dbReference>
<name>A0ABY9XXX2_9FLAO</name>
<dbReference type="InterPro" id="IPR008979">
    <property type="entry name" value="Galactose-bd-like_sf"/>
</dbReference>
<dbReference type="Gene3D" id="2.60.120.260">
    <property type="entry name" value="Galactose-binding domain-like"/>
    <property type="match status" value="1"/>
</dbReference>
<sequence length="127" mass="15129">MPKWISLDFGAKYKLSRLKLWFRGDLEYKDGNYPTDWDVYGSNDPNPDGSWDSWTFLHHFDEPYKPSGLPHKQYTQEDIDYARSGIDYEFIAIPEAYRFYRIKFNETTGNGAFIIITEMTYWGKLEE</sequence>
<accession>A0ABY9XXX2</accession>
<dbReference type="RefSeq" id="WP_415866961.1">
    <property type="nucleotide sequence ID" value="NZ_CP134537.1"/>
</dbReference>
<dbReference type="InterPro" id="IPR032164">
    <property type="entry name" value="DUF5000"/>
</dbReference>
<gene>
    <name evidence="2" type="ORF">RHP51_08835</name>
</gene>
<reference evidence="2 3" key="1">
    <citation type="submission" date="2023-09" db="EMBL/GenBank/DDBJ databases">
        <title>Thalassobella suaedae gen. nov., sp. nov., a marine bacterium of the family Flavobacteriaceae isolated from a halophyte Suaeda japonica.</title>
        <authorList>
            <person name="Lee S.Y."/>
            <person name="Hwang C.Y."/>
        </authorList>
    </citation>
    <scope>NUCLEOTIDE SEQUENCE [LARGE SCALE GENOMIC DNA]</scope>
    <source>
        <strain evidence="2 3">HL-DH14</strain>
    </source>
</reference>
<dbReference type="PROSITE" id="PS50022">
    <property type="entry name" value="FA58C_3"/>
    <property type="match status" value="1"/>
</dbReference>
<dbReference type="InterPro" id="IPR000421">
    <property type="entry name" value="FA58C"/>
</dbReference>